<evidence type="ECO:0000313" key="2">
    <source>
        <dbReference type="Proteomes" id="UP001338309"/>
    </source>
</evidence>
<organism evidence="1 2">
    <name type="scientific">Algoriphagus confluentis</name>
    <dbReference type="NCBI Taxonomy" id="1697556"/>
    <lineage>
        <taxon>Bacteria</taxon>
        <taxon>Pseudomonadati</taxon>
        <taxon>Bacteroidota</taxon>
        <taxon>Cytophagia</taxon>
        <taxon>Cytophagales</taxon>
        <taxon>Cyclobacteriaceae</taxon>
        <taxon>Algoriphagus</taxon>
    </lineage>
</organism>
<gene>
    <name evidence="1" type="ORF">Aconfl_35570</name>
</gene>
<accession>A0ABQ6PSE1</accession>
<comment type="caution">
    <text evidence="1">The sequence shown here is derived from an EMBL/GenBank/DDBJ whole genome shotgun (WGS) entry which is preliminary data.</text>
</comment>
<sequence>MGKNLSFVAFSYFVSFKKNQNKLFYPMKKTMLAILAVFAIYQQSQAQDIPEWKVVTVVESIVPAGIGRSRMIENMTEINTEDYRTSRTNGTKSNQGSVRRKDIKVDEFDETKLLNFFSIGGINFQNIASNDAMIGARIMELMAEGWDLRFVTSGVESDGGAEDGQGIFITRMFFSRPSQ</sequence>
<dbReference type="Proteomes" id="UP001338309">
    <property type="component" value="Unassembled WGS sequence"/>
</dbReference>
<dbReference type="EMBL" id="BTPD01000013">
    <property type="protein sequence ID" value="GMQ30914.1"/>
    <property type="molecule type" value="Genomic_DNA"/>
</dbReference>
<protein>
    <submittedName>
        <fullName evidence="1">Uncharacterized protein</fullName>
    </submittedName>
</protein>
<name>A0ABQ6PSE1_9BACT</name>
<evidence type="ECO:0000313" key="1">
    <source>
        <dbReference type="EMBL" id="GMQ30914.1"/>
    </source>
</evidence>
<proteinExistence type="predicted"/>
<keyword evidence="2" id="KW-1185">Reference proteome</keyword>
<reference evidence="1 2" key="1">
    <citation type="submission" date="2023-08" db="EMBL/GenBank/DDBJ databases">
        <title>Draft genome sequence of Algoriphagus confluentis.</title>
        <authorList>
            <person name="Takatani N."/>
            <person name="Hosokawa M."/>
            <person name="Sawabe T."/>
        </authorList>
    </citation>
    <scope>NUCLEOTIDE SEQUENCE [LARGE SCALE GENOMIC DNA]</scope>
    <source>
        <strain evidence="1 2">NBRC 111222</strain>
    </source>
</reference>